<dbReference type="GO" id="GO:0009294">
    <property type="term" value="P:DNA-mediated transformation"/>
    <property type="evidence" value="ECO:0007669"/>
    <property type="project" value="InterPro"/>
</dbReference>
<comment type="caution">
    <text evidence="4">The sequence shown here is derived from an EMBL/GenBank/DDBJ whole genome shotgun (WGS) entry which is preliminary data.</text>
</comment>
<dbReference type="Gene3D" id="1.10.10.10">
    <property type="entry name" value="Winged helix-like DNA-binding domain superfamily/Winged helix DNA-binding domain"/>
    <property type="match status" value="1"/>
</dbReference>
<dbReference type="PANTHER" id="PTHR43022">
    <property type="entry name" value="PROTEIN SMF"/>
    <property type="match status" value="1"/>
</dbReference>
<feature type="domain" description="DprA winged helix" evidence="3">
    <location>
        <begin position="331"/>
        <end position="383"/>
    </location>
</feature>
<dbReference type="OrthoDB" id="9785707at2"/>
<dbReference type="Proteomes" id="UP000313849">
    <property type="component" value="Unassembled WGS sequence"/>
</dbReference>
<dbReference type="InterPro" id="IPR041614">
    <property type="entry name" value="DprA_WH"/>
</dbReference>
<evidence type="ECO:0000313" key="5">
    <source>
        <dbReference type="Proteomes" id="UP000313849"/>
    </source>
</evidence>
<dbReference type="Gene3D" id="3.40.50.450">
    <property type="match status" value="1"/>
</dbReference>
<keyword evidence="5" id="KW-1185">Reference proteome</keyword>
<dbReference type="Pfam" id="PF02481">
    <property type="entry name" value="DNA_processg_A"/>
    <property type="match status" value="1"/>
</dbReference>
<protein>
    <submittedName>
        <fullName evidence="4">DNA-protecting protein DprA</fullName>
    </submittedName>
</protein>
<reference evidence="4 5" key="1">
    <citation type="submission" date="2019-06" db="EMBL/GenBank/DDBJ databases">
        <title>Draft genome sequence of Miniimonas arenae KCTC 19750T isolated from sea sand.</title>
        <authorList>
            <person name="Park S.-J."/>
        </authorList>
    </citation>
    <scope>NUCLEOTIDE SEQUENCE [LARGE SCALE GENOMIC DNA]</scope>
    <source>
        <strain evidence="4 5">KCTC 19750</strain>
    </source>
</reference>
<feature type="domain" description="Smf/DprA SLOG" evidence="2">
    <location>
        <begin position="90"/>
        <end position="302"/>
    </location>
</feature>
<dbReference type="InterPro" id="IPR003488">
    <property type="entry name" value="DprA"/>
</dbReference>
<gene>
    <name evidence="4" type="primary">dprA</name>
    <name evidence="4" type="ORF">FH969_00660</name>
</gene>
<dbReference type="SUPFAM" id="SSF102405">
    <property type="entry name" value="MCP/YpsA-like"/>
    <property type="match status" value="1"/>
</dbReference>
<evidence type="ECO:0000313" key="4">
    <source>
        <dbReference type="EMBL" id="TNU77313.1"/>
    </source>
</evidence>
<dbReference type="NCBIfam" id="TIGR00732">
    <property type="entry name" value="dprA"/>
    <property type="match status" value="1"/>
</dbReference>
<accession>A0A5C5BGY7</accession>
<dbReference type="RefSeq" id="WP_139985396.1">
    <property type="nucleotide sequence ID" value="NZ_VENP01000001.1"/>
</dbReference>
<comment type="similarity">
    <text evidence="1">Belongs to the DprA/Smf family.</text>
</comment>
<evidence type="ECO:0000259" key="3">
    <source>
        <dbReference type="Pfam" id="PF17782"/>
    </source>
</evidence>
<dbReference type="Pfam" id="PF17782">
    <property type="entry name" value="WHD_DprA"/>
    <property type="match status" value="1"/>
</dbReference>
<dbReference type="InterPro" id="IPR057666">
    <property type="entry name" value="DrpA_SLOG"/>
</dbReference>
<evidence type="ECO:0000256" key="1">
    <source>
        <dbReference type="ARBA" id="ARBA00006525"/>
    </source>
</evidence>
<evidence type="ECO:0000259" key="2">
    <source>
        <dbReference type="Pfam" id="PF02481"/>
    </source>
</evidence>
<dbReference type="InterPro" id="IPR036388">
    <property type="entry name" value="WH-like_DNA-bd_sf"/>
</dbReference>
<proteinExistence type="inferred from homology"/>
<sequence length="392" mass="41292">MAEPTADVEDPRLAAVAWARLAEPGDELAVGLVAALGPVAALAWLRREAWDPPAGEREPWERARARWRPRLDGLDPARELAQITRLGGTVLHPADRRWPRAFDDLGPRAPQCLWVRGDPELAAHAIEGGVAIVGARAATPYGEHVAFELAAALAGDGRVVVSGGAYGIDAVAHRASLAVNGPTVAVMAGGLDRFYPTGHTELLTRVAREGAVVSELGPGSAPSRSRFLTRNRLIAALAAACVVVEAGWRSGTMSTAQHAARLLRPVGAVPGPVTSASSAGCHRLLREQLAVCVTDAEEVRELVAELGPAATAGMERDRERDDSAVRLDDVPPGLAPREALVWEALPARGAAHPDSVVRVCGLAHGEVLAALGLLELRGHAVRDGDRVRRVAR</sequence>
<name>A0A5C5BGY7_9MICO</name>
<organism evidence="4 5">
    <name type="scientific">Miniimonas arenae</name>
    <dbReference type="NCBI Taxonomy" id="676201"/>
    <lineage>
        <taxon>Bacteria</taxon>
        <taxon>Bacillati</taxon>
        <taxon>Actinomycetota</taxon>
        <taxon>Actinomycetes</taxon>
        <taxon>Micrococcales</taxon>
        <taxon>Beutenbergiaceae</taxon>
        <taxon>Miniimonas</taxon>
    </lineage>
</organism>
<dbReference type="EMBL" id="VENP01000001">
    <property type="protein sequence ID" value="TNU77313.1"/>
    <property type="molecule type" value="Genomic_DNA"/>
</dbReference>
<dbReference type="AlphaFoldDB" id="A0A5C5BGY7"/>
<dbReference type="PANTHER" id="PTHR43022:SF1">
    <property type="entry name" value="PROTEIN SMF"/>
    <property type="match status" value="1"/>
</dbReference>